<accession>A0AAN2A4R0</accession>
<keyword evidence="3 6" id="KW-1133">Transmembrane helix</keyword>
<evidence type="ECO:0000313" key="7">
    <source>
        <dbReference type="EMBL" id="CAD0214370.1"/>
    </source>
</evidence>
<protein>
    <recommendedName>
        <fullName evidence="9">Isoprenylcysteine carboxylmethyltransferase family protein</fullName>
    </recommendedName>
</protein>
<evidence type="ECO:0000313" key="8">
    <source>
        <dbReference type="Proteomes" id="UP000528185"/>
    </source>
</evidence>
<dbReference type="EMBL" id="CAICSX020000001">
    <property type="protein sequence ID" value="CAD0214370.1"/>
    <property type="molecule type" value="Genomic_DNA"/>
</dbReference>
<evidence type="ECO:0000256" key="5">
    <source>
        <dbReference type="SAM" id="MobiDB-lite"/>
    </source>
</evidence>
<dbReference type="Gene3D" id="1.20.120.1630">
    <property type="match status" value="1"/>
</dbReference>
<dbReference type="GO" id="GO:0012505">
    <property type="term" value="C:endomembrane system"/>
    <property type="evidence" value="ECO:0007669"/>
    <property type="project" value="UniProtKB-SubCell"/>
</dbReference>
<feature type="transmembrane region" description="Helical" evidence="6">
    <location>
        <begin position="103"/>
        <end position="122"/>
    </location>
</feature>
<comment type="subcellular location">
    <subcellularLocation>
        <location evidence="1">Endomembrane system</location>
        <topology evidence="1">Multi-pass membrane protein</topology>
    </subcellularLocation>
</comment>
<dbReference type="Proteomes" id="UP000528185">
    <property type="component" value="Unassembled WGS sequence"/>
</dbReference>
<comment type="caution">
    <text evidence="7">The sequence shown here is derived from an EMBL/GenBank/DDBJ whole genome shotgun (WGS) entry which is preliminary data.</text>
</comment>
<organism evidence="7 8">
    <name type="scientific">Rhizobium rhizogenes</name>
    <name type="common">Agrobacterium rhizogenes</name>
    <dbReference type="NCBI Taxonomy" id="359"/>
    <lineage>
        <taxon>Bacteria</taxon>
        <taxon>Pseudomonadati</taxon>
        <taxon>Pseudomonadota</taxon>
        <taxon>Alphaproteobacteria</taxon>
        <taxon>Hyphomicrobiales</taxon>
        <taxon>Rhizobiaceae</taxon>
        <taxon>Rhizobium/Agrobacterium group</taxon>
        <taxon>Rhizobium</taxon>
    </lineage>
</organism>
<proteinExistence type="predicted"/>
<keyword evidence="4 6" id="KW-0472">Membrane</keyword>
<evidence type="ECO:0000256" key="2">
    <source>
        <dbReference type="ARBA" id="ARBA00022692"/>
    </source>
</evidence>
<feature type="region of interest" description="Disordered" evidence="5">
    <location>
        <begin position="1"/>
        <end position="27"/>
    </location>
</feature>
<evidence type="ECO:0000256" key="4">
    <source>
        <dbReference type="ARBA" id="ARBA00023136"/>
    </source>
</evidence>
<keyword evidence="2 6" id="KW-0812">Transmembrane</keyword>
<feature type="transmembrane region" description="Helical" evidence="6">
    <location>
        <begin position="188"/>
        <end position="221"/>
    </location>
</feature>
<dbReference type="AlphaFoldDB" id="A0AAN2A4R0"/>
<feature type="transmembrane region" description="Helical" evidence="6">
    <location>
        <begin position="62"/>
        <end position="83"/>
    </location>
</feature>
<dbReference type="InterPro" id="IPR052527">
    <property type="entry name" value="Metal_cation-efflux_comp"/>
</dbReference>
<dbReference type="PANTHER" id="PTHR43847:SF1">
    <property type="entry name" value="BLL3993 PROTEIN"/>
    <property type="match status" value="1"/>
</dbReference>
<sequence length="253" mass="27641">MQPDRRGFGPPAGNIEKSTSMASDADPQPMSRTVAILYSFGLPLGLIALVFLPAGRMDWLPGWIFIAVLVAAFSLSALVLARLNPVIFRARSRFQPGTKRWDLILVTAILLAFAAEIPVATFDAARMEWSIMPPWVIAVGYILLVGGIAVTAWAQAVNPFFEPGVRIQSERGQHVITSGPYGIVRHPGYTAAIAMFAGIPLALASWVALFPAALAIVLLILRTGLEDRLLQAELPGYADYARERRYRLFPGIW</sequence>
<feature type="transmembrane region" description="Helical" evidence="6">
    <location>
        <begin position="134"/>
        <end position="154"/>
    </location>
</feature>
<feature type="transmembrane region" description="Helical" evidence="6">
    <location>
        <begin position="35"/>
        <end position="55"/>
    </location>
</feature>
<dbReference type="Pfam" id="PF04191">
    <property type="entry name" value="PEMT"/>
    <property type="match status" value="1"/>
</dbReference>
<evidence type="ECO:0000256" key="6">
    <source>
        <dbReference type="SAM" id="Phobius"/>
    </source>
</evidence>
<reference evidence="7 8" key="1">
    <citation type="submission" date="2020-06" db="EMBL/GenBank/DDBJ databases">
        <authorList>
            <person name="De Coninck B."/>
            <person name="Ibrahim H."/>
        </authorList>
    </citation>
    <scope>NUCLEOTIDE SEQUENCE [LARGE SCALE GENOMIC DNA]</scope>
    <source>
        <strain evidence="7">Ag_rhizogenes_K599</strain>
    </source>
</reference>
<evidence type="ECO:0000256" key="3">
    <source>
        <dbReference type="ARBA" id="ARBA00022989"/>
    </source>
</evidence>
<gene>
    <name evidence="7" type="ORF">AGRHK599_LOCUS2874</name>
</gene>
<name>A0AAN2A4R0_RHIRH</name>
<dbReference type="InterPro" id="IPR007318">
    <property type="entry name" value="Phopholipid_MeTrfase"/>
</dbReference>
<evidence type="ECO:0008006" key="9">
    <source>
        <dbReference type="Google" id="ProtNLM"/>
    </source>
</evidence>
<dbReference type="PANTHER" id="PTHR43847">
    <property type="entry name" value="BLL3993 PROTEIN"/>
    <property type="match status" value="1"/>
</dbReference>
<evidence type="ECO:0000256" key="1">
    <source>
        <dbReference type="ARBA" id="ARBA00004127"/>
    </source>
</evidence>